<dbReference type="Pfam" id="PF04148">
    <property type="entry name" value="Erv26"/>
    <property type="match status" value="1"/>
</dbReference>
<dbReference type="PROSITE" id="PS50005">
    <property type="entry name" value="TPR"/>
    <property type="match status" value="1"/>
</dbReference>
<dbReference type="InterPro" id="IPR000595">
    <property type="entry name" value="cNMP-bd_dom"/>
</dbReference>
<keyword evidence="8" id="KW-0407">Ion channel</keyword>
<evidence type="ECO:0000256" key="7">
    <source>
        <dbReference type="ARBA" id="ARBA00023286"/>
    </source>
</evidence>
<feature type="region of interest" description="Disordered" evidence="11">
    <location>
        <begin position="1464"/>
        <end position="1493"/>
    </location>
</feature>
<evidence type="ECO:0000256" key="11">
    <source>
        <dbReference type="SAM" id="MobiDB-lite"/>
    </source>
</evidence>
<dbReference type="Pfam" id="PF00520">
    <property type="entry name" value="Ion_trans"/>
    <property type="match status" value="1"/>
</dbReference>
<feature type="compositionally biased region" description="Basic and acidic residues" evidence="11">
    <location>
        <begin position="1464"/>
        <end position="1484"/>
    </location>
</feature>
<dbReference type="FunFam" id="1.10.287.630:FF:000001">
    <property type="entry name" value="Cyclic nucleotide-gated channel alpha 3"/>
    <property type="match status" value="1"/>
</dbReference>
<feature type="transmembrane region" description="Helical" evidence="12">
    <location>
        <begin position="43"/>
        <end position="61"/>
    </location>
</feature>
<dbReference type="FunFam" id="2.60.120.10:FF:000078">
    <property type="entry name" value="Cyclic nucleotide-gated channel"/>
    <property type="match status" value="1"/>
</dbReference>
<keyword evidence="9" id="KW-0697">Rotamase</keyword>
<dbReference type="SUPFAM" id="SSF48452">
    <property type="entry name" value="TPR-like"/>
    <property type="match status" value="1"/>
</dbReference>
<dbReference type="GO" id="GO:0005886">
    <property type="term" value="C:plasma membrane"/>
    <property type="evidence" value="ECO:0007669"/>
    <property type="project" value="TreeGrafter"/>
</dbReference>
<comment type="catalytic activity">
    <reaction evidence="9">
        <text>[protein]-peptidylproline (omega=180) = [protein]-peptidylproline (omega=0)</text>
        <dbReference type="Rhea" id="RHEA:16237"/>
        <dbReference type="Rhea" id="RHEA-COMP:10747"/>
        <dbReference type="Rhea" id="RHEA-COMP:10748"/>
        <dbReference type="ChEBI" id="CHEBI:83833"/>
        <dbReference type="ChEBI" id="CHEBI:83834"/>
        <dbReference type="EC" id="5.2.1.8"/>
    </reaction>
</comment>
<dbReference type="SUPFAM" id="SSF81324">
    <property type="entry name" value="Voltage-gated potassium channels"/>
    <property type="match status" value="1"/>
</dbReference>
<keyword evidence="2" id="KW-0813">Transport</keyword>
<dbReference type="EnsemblMetazoa" id="AALB009817-RA">
    <property type="protein sequence ID" value="AALB009817-PA"/>
    <property type="gene ID" value="AALB009817"/>
</dbReference>
<dbReference type="InterPro" id="IPR001179">
    <property type="entry name" value="PPIase_FKBP_dom"/>
</dbReference>
<evidence type="ECO:0000313" key="14">
    <source>
        <dbReference type="Proteomes" id="UP000069272"/>
    </source>
</evidence>
<feature type="region of interest" description="Disordered" evidence="11">
    <location>
        <begin position="1545"/>
        <end position="1565"/>
    </location>
</feature>
<keyword evidence="10" id="KW-0802">TPR repeat</keyword>
<evidence type="ECO:0000256" key="8">
    <source>
        <dbReference type="ARBA" id="ARBA00023303"/>
    </source>
</evidence>
<dbReference type="FunFam" id="1.10.287.70:FF:000149">
    <property type="entry name" value="Cyclic nucleotide-gated cation channel beta-1"/>
    <property type="match status" value="1"/>
</dbReference>
<dbReference type="InterPro" id="IPR011990">
    <property type="entry name" value="TPR-like_helical_dom_sf"/>
</dbReference>
<keyword evidence="6 12" id="KW-0472">Membrane</keyword>
<dbReference type="InterPro" id="IPR005821">
    <property type="entry name" value="Ion_trans_dom"/>
</dbReference>
<dbReference type="Gene3D" id="2.60.120.10">
    <property type="entry name" value="Jelly Rolls"/>
    <property type="match status" value="1"/>
</dbReference>
<evidence type="ECO:0000256" key="12">
    <source>
        <dbReference type="SAM" id="Phobius"/>
    </source>
</evidence>
<dbReference type="InterPro" id="IPR018490">
    <property type="entry name" value="cNMP-bd_dom_sf"/>
</dbReference>
<evidence type="ECO:0000256" key="10">
    <source>
        <dbReference type="PROSITE-ProRule" id="PRU00339"/>
    </source>
</evidence>
<evidence type="ECO:0000256" key="6">
    <source>
        <dbReference type="ARBA" id="ARBA00023136"/>
    </source>
</evidence>
<feature type="transmembrane region" description="Helical" evidence="12">
    <location>
        <begin position="1173"/>
        <end position="1194"/>
    </location>
</feature>
<reference evidence="13 14" key="1">
    <citation type="journal article" date="2017" name="G3 (Bethesda)">
        <title>The Physical Genome Mapping of Anopheles albimanus Corrected Scaffold Misassemblies and Identified Interarm Rearrangements in Genus Anopheles.</title>
        <authorList>
            <person name="Artemov G.N."/>
            <person name="Peery A.N."/>
            <person name="Jiang X."/>
            <person name="Tu Z."/>
            <person name="Stegniy V.N."/>
            <person name="Sharakhova M.V."/>
            <person name="Sharakhov I.V."/>
        </authorList>
    </citation>
    <scope>NUCLEOTIDE SEQUENCE [LARGE SCALE GENOMIC DNA]</scope>
    <source>
        <strain evidence="13 14">ALBI9_A</strain>
    </source>
</reference>
<keyword evidence="3 12" id="KW-0812">Transmembrane</keyword>
<dbReference type="InterPro" id="IPR018488">
    <property type="entry name" value="cNMP-bd_CS"/>
</dbReference>
<keyword evidence="14" id="KW-1185">Reference proteome</keyword>
<dbReference type="GO" id="GO:0030553">
    <property type="term" value="F:cGMP binding"/>
    <property type="evidence" value="ECO:0007669"/>
    <property type="project" value="TreeGrafter"/>
</dbReference>
<dbReference type="InterPro" id="IPR046357">
    <property type="entry name" value="PPIase_dom_sf"/>
</dbReference>
<dbReference type="SMART" id="SM00100">
    <property type="entry name" value="cNMP"/>
    <property type="match status" value="1"/>
</dbReference>
<feature type="region of interest" description="Disordered" evidence="11">
    <location>
        <begin position="892"/>
        <end position="923"/>
    </location>
</feature>
<dbReference type="Proteomes" id="UP000069272">
    <property type="component" value="Chromosome 3R"/>
</dbReference>
<evidence type="ECO:0000256" key="2">
    <source>
        <dbReference type="ARBA" id="ARBA00022448"/>
    </source>
</evidence>
<reference evidence="13" key="2">
    <citation type="submission" date="2022-08" db="UniProtKB">
        <authorList>
            <consortium name="EnsemblMetazoa"/>
        </authorList>
    </citation>
    <scope>IDENTIFICATION</scope>
    <source>
        <strain evidence="13">STECLA/ALBI9_A</strain>
    </source>
</reference>
<feature type="repeat" description="TPR" evidence="10">
    <location>
        <begin position="466"/>
        <end position="499"/>
    </location>
</feature>
<dbReference type="PANTHER" id="PTHR45638">
    <property type="entry name" value="CYCLIC NUCLEOTIDE-GATED CATION CHANNEL SUBUNIT A"/>
    <property type="match status" value="1"/>
</dbReference>
<feature type="transmembrane region" description="Helical" evidence="12">
    <location>
        <begin position="1109"/>
        <end position="1127"/>
    </location>
</feature>
<dbReference type="GO" id="GO:0003755">
    <property type="term" value="F:peptidyl-prolyl cis-trans isomerase activity"/>
    <property type="evidence" value="ECO:0007669"/>
    <property type="project" value="UniProtKB-KW"/>
</dbReference>
<evidence type="ECO:0000313" key="13">
    <source>
        <dbReference type="EnsemblMetazoa" id="AALB009817-PA"/>
    </source>
</evidence>
<dbReference type="Gene3D" id="1.10.287.630">
    <property type="entry name" value="Helix hairpin bin"/>
    <property type="match status" value="1"/>
</dbReference>
<comment type="subcellular location">
    <subcellularLocation>
        <location evidence="1">Membrane</location>
        <topology evidence="1">Multi-pass membrane protein</topology>
    </subcellularLocation>
</comment>
<feature type="region of interest" description="Disordered" evidence="11">
    <location>
        <begin position="814"/>
        <end position="848"/>
    </location>
</feature>
<dbReference type="InterPro" id="IPR007277">
    <property type="entry name" value="Svp26/Tex261"/>
</dbReference>
<evidence type="ECO:0000256" key="4">
    <source>
        <dbReference type="ARBA" id="ARBA00022989"/>
    </source>
</evidence>
<feature type="compositionally biased region" description="Low complexity" evidence="11">
    <location>
        <begin position="906"/>
        <end position="918"/>
    </location>
</feature>
<dbReference type="PANTHER" id="PTHR45638:SF1">
    <property type="entry name" value="CYCLIC NUCLEOTIDE-GATED ION CHANNEL SUBUNIT B, ISOFORM A"/>
    <property type="match status" value="1"/>
</dbReference>
<keyword evidence="7" id="KW-1071">Ligand-gated ion channel</keyword>
<dbReference type="PROSITE" id="PS00889">
    <property type="entry name" value="CNMP_BINDING_2"/>
    <property type="match status" value="1"/>
</dbReference>
<dbReference type="Pfam" id="PF00254">
    <property type="entry name" value="FKBP_C"/>
    <property type="match status" value="1"/>
</dbReference>
<name>A0A182FTD7_ANOAL</name>
<dbReference type="Gene3D" id="3.10.50.40">
    <property type="match status" value="1"/>
</dbReference>
<dbReference type="STRING" id="7167.A0A182FTD7"/>
<dbReference type="SUPFAM" id="SSF51206">
    <property type="entry name" value="cAMP-binding domain-like"/>
    <property type="match status" value="1"/>
</dbReference>
<dbReference type="CDD" id="cd00038">
    <property type="entry name" value="CAP_ED"/>
    <property type="match status" value="1"/>
</dbReference>
<dbReference type="PROSITE" id="PS00888">
    <property type="entry name" value="CNMP_BINDING_1"/>
    <property type="match status" value="1"/>
</dbReference>
<dbReference type="SMART" id="SM00028">
    <property type="entry name" value="TPR"/>
    <property type="match status" value="2"/>
</dbReference>
<evidence type="ECO:0000256" key="3">
    <source>
        <dbReference type="ARBA" id="ARBA00022692"/>
    </source>
</evidence>
<accession>A0A182FTD7</accession>
<dbReference type="VEuPathDB" id="VectorBase:AALB20_027214"/>
<dbReference type="PROSITE" id="PS50042">
    <property type="entry name" value="CNMP_BINDING_3"/>
    <property type="match status" value="1"/>
</dbReference>
<dbReference type="Gene3D" id="1.10.287.70">
    <property type="match status" value="1"/>
</dbReference>
<feature type="transmembrane region" description="Helical" evidence="12">
    <location>
        <begin position="96"/>
        <end position="115"/>
    </location>
</feature>
<dbReference type="Pfam" id="PF00027">
    <property type="entry name" value="cNMP_binding"/>
    <property type="match status" value="1"/>
</dbReference>
<feature type="transmembrane region" description="Helical" evidence="12">
    <location>
        <begin position="969"/>
        <end position="988"/>
    </location>
</feature>
<dbReference type="GO" id="GO:0044877">
    <property type="term" value="F:protein-containing complex binding"/>
    <property type="evidence" value="ECO:0007669"/>
    <property type="project" value="TreeGrafter"/>
</dbReference>
<dbReference type="GO" id="GO:0097020">
    <property type="term" value="F:COPII receptor activity"/>
    <property type="evidence" value="ECO:0007669"/>
    <property type="project" value="InterPro"/>
</dbReference>
<feature type="transmembrane region" description="Helical" evidence="12">
    <location>
        <begin position="6"/>
        <end position="31"/>
    </location>
</feature>
<dbReference type="SUPFAM" id="SSF54534">
    <property type="entry name" value="FKBP-like"/>
    <property type="match status" value="1"/>
</dbReference>
<organism evidence="13 14">
    <name type="scientific">Anopheles albimanus</name>
    <name type="common">New world malaria mosquito</name>
    <dbReference type="NCBI Taxonomy" id="7167"/>
    <lineage>
        <taxon>Eukaryota</taxon>
        <taxon>Metazoa</taxon>
        <taxon>Ecdysozoa</taxon>
        <taxon>Arthropoda</taxon>
        <taxon>Hexapoda</taxon>
        <taxon>Insecta</taxon>
        <taxon>Pterygota</taxon>
        <taxon>Neoptera</taxon>
        <taxon>Endopterygota</taxon>
        <taxon>Diptera</taxon>
        <taxon>Nematocera</taxon>
        <taxon>Culicoidea</taxon>
        <taxon>Culicidae</taxon>
        <taxon>Anophelinae</taxon>
        <taxon>Anopheles</taxon>
    </lineage>
</organism>
<dbReference type="GO" id="GO:0017071">
    <property type="term" value="C:intracellular cyclic nucleotide activated cation channel complex"/>
    <property type="evidence" value="ECO:0007669"/>
    <property type="project" value="TreeGrafter"/>
</dbReference>
<feature type="compositionally biased region" description="Low complexity" evidence="11">
    <location>
        <begin position="1553"/>
        <end position="1565"/>
    </location>
</feature>
<dbReference type="GO" id="GO:0005223">
    <property type="term" value="F:intracellularly cGMP-activated cation channel activity"/>
    <property type="evidence" value="ECO:0007669"/>
    <property type="project" value="TreeGrafter"/>
</dbReference>
<dbReference type="VEuPathDB" id="VectorBase:AALB017673"/>
<keyword evidence="5" id="KW-0406">Ion transport</keyword>
<dbReference type="InterPro" id="IPR014710">
    <property type="entry name" value="RmlC-like_jellyroll"/>
</dbReference>
<keyword evidence="9" id="KW-0413">Isomerase</keyword>
<evidence type="ECO:0000256" key="5">
    <source>
        <dbReference type="ARBA" id="ARBA00023065"/>
    </source>
</evidence>
<dbReference type="VEuPathDB" id="VectorBase:AALB20_032685"/>
<sequence>MSFLGLLSYVSLLVQICFITVSIAAGLYYLAELVEEYTVVAKKVISYLVLATATLYVVFIFTESFPWSMVLCGLGSQLLHAFILTDFPYVRFLSPAFLGAVILLLVNHYLAFVYFQVQYHAFTEVMAYFTLCLWLVPFALFVSLSANDNVLPTSNERTHLLDRETRKKIHIMEHGKPLKTPINLRDLLNGGTEFSLDADFESEHAGNEFFSDDDFGSGDEDEDAHKQMLSPWTQSFDELREQMEPVSEHIYKRIMKRGVGEPIQGNVRVTLDYNAFFEKQQTTFDSTTLRNAPLSFTVGQDSILKGLEKAVFTMCVSEEAQFVIGYQLLFGEVGCMPRIPPKADALFVVRLHKCVDVGDATALQTLDESERRTYALVKKRVVEIRAYAKNCFQRNMIQNAIHKYLEAVDTLQLCDLKDAAEMNEQQETLISLYTSLAVCYNRKDQPKDACRMINELRRLCDINRYAKILYQEGKALHRLGEFGRARQALLRAQQLEPRDETIQRELKALLESAEKYTKEERNIYRRAFGMKDTQKKSVTAEQQAFAQMVKESMGQFLEDAQSTTLPLPDGLTDAEVSVLQEVADEMKVKLSVQVDNNKKHYKFQKGYYQRMGPGYRIGGQPAWMGGSNGALARTGSRDEAKLHKSLEEISKDIRELEDFISVTEDILRREREQDEQLTLRERQRKAAERTIQLIRNGNKRILRSPTFKVNITQKRRIKSYSPKGTGYKSKLYFRNGKIGCQEAEENAVSNLRSTHELVKRIINDENNALVKLEHCQQYTMTENTRLDRLESRSSSIDTPVESLQLCITESAGTSLCDEEPPATVANGDSLGPRESPCKPSHANQPDVENASAIEEIVDRRNSVSPSEIMPANGNDFVTVRLRHLASRFSERTRRMRNKLEIPPTPSSSASAPSTAPSTQKHSVHQRTIQNSALTLQSATETPGCSHYLFCPIFCCAGRAANVLDPQGKFYIAWLFIVSLSFLYNAWVIPLRSSFPYQTPENTKYWIAMDICADVIYLLDILFVKHRLMYLYEGFWVKDKNLTRKNYMRKLQFKMDLLALVPLDLLYLRFGTEHVVFRAPRLLKIQSFWEFFKLIDRVISSPHIIRVVKTLTYMLYMIHLTACAYYAYSAYQGLGSNRWVFNNKGHAYVRCFAFATKTATSIGKNPKPEKEGELMFMTAAWLMGVFVFALLIGQIRDIIATATRSKSEYKQLVDETLEYMRRLNLPTDLQRRVKMWFTFTWEQQKCLDETHIMDALPANLKTDIAISVHIQTLSKVQLFADCEEALLRELVLKLRSVTFLPGDFVCRKGEVGKEMYIVKTGQVQVMGGARNDVVLATLYEGSVFGEISLLAINGAEGNRRTADVRSKGFSNLFVLSKSDLNEAIVYYPNAQAILKKRAKSLMRKNAAREKAESQQSIDTKCSDADVVIRNPQDPTSPKLLKTVIQALPRESAAVQLLMQGFKSIDPPREEHSEAKVEEDVAKEIPDPDDTASMRSIELRHTTEVQIENEKNVELPCDLVYSIKKELMENNSYINLTDTEKYKLLHELSKDEYDQQQQQQHQQKSPV</sequence>
<dbReference type="InterPro" id="IPR019734">
    <property type="entry name" value="TPR_rpt"/>
</dbReference>
<dbReference type="GO" id="GO:0005222">
    <property type="term" value="F:intracellularly cAMP-activated cation channel activity"/>
    <property type="evidence" value="ECO:0007669"/>
    <property type="project" value="TreeGrafter"/>
</dbReference>
<dbReference type="GO" id="GO:0006888">
    <property type="term" value="P:endoplasmic reticulum to Golgi vesicle-mediated transport"/>
    <property type="evidence" value="ECO:0007669"/>
    <property type="project" value="InterPro"/>
</dbReference>
<dbReference type="PROSITE" id="PS50059">
    <property type="entry name" value="FKBP_PPIASE"/>
    <property type="match status" value="1"/>
</dbReference>
<evidence type="ECO:0000256" key="1">
    <source>
        <dbReference type="ARBA" id="ARBA00004141"/>
    </source>
</evidence>
<keyword evidence="4 12" id="KW-1133">Transmembrane helix</keyword>
<evidence type="ECO:0000256" key="9">
    <source>
        <dbReference type="PROSITE-ProRule" id="PRU00277"/>
    </source>
</evidence>
<dbReference type="EC" id="5.2.1.8" evidence="9"/>
<protein>
    <recommendedName>
        <fullName evidence="9">peptidylprolyl isomerase</fullName>
        <ecNumber evidence="9">5.2.1.8</ecNumber>
    </recommendedName>
</protein>
<dbReference type="InterPro" id="IPR050866">
    <property type="entry name" value="CNG_cation_channel"/>
</dbReference>
<feature type="transmembrane region" description="Helical" evidence="12">
    <location>
        <begin position="127"/>
        <end position="147"/>
    </location>
</feature>
<dbReference type="VEuPathDB" id="VectorBase:AALB017671"/>
<proteinExistence type="predicted"/>
<dbReference type="Gene3D" id="1.25.40.10">
    <property type="entry name" value="Tetratricopeptide repeat domain"/>
    <property type="match status" value="1"/>
</dbReference>
<dbReference type="GO" id="GO:0005737">
    <property type="term" value="C:cytoplasm"/>
    <property type="evidence" value="ECO:0007669"/>
    <property type="project" value="GOC"/>
</dbReference>